<evidence type="ECO:0000313" key="20">
    <source>
        <dbReference type="Proteomes" id="UP000429980"/>
    </source>
</evidence>
<feature type="domain" description="ABC transporter" evidence="18">
    <location>
        <begin position="301"/>
        <end position="593"/>
    </location>
</feature>
<comment type="similarity">
    <text evidence="14 17">Belongs to the ABC transporter superfamily. UvrA family.</text>
</comment>
<evidence type="ECO:0000256" key="12">
    <source>
        <dbReference type="ARBA" id="ARBA00023125"/>
    </source>
</evidence>
<keyword evidence="4 17" id="KW-0677">Repeat</keyword>
<dbReference type="PROSITE" id="PS50893">
    <property type="entry name" value="ABC_TRANSPORTER_2"/>
    <property type="match status" value="2"/>
</dbReference>
<keyword evidence="2 17" id="KW-0963">Cytoplasm</keyword>
<evidence type="ECO:0000256" key="5">
    <source>
        <dbReference type="ARBA" id="ARBA00022741"/>
    </source>
</evidence>
<evidence type="ECO:0000313" key="19">
    <source>
        <dbReference type="EMBL" id="TWL34771.1"/>
    </source>
</evidence>
<dbReference type="SMART" id="SM00382">
    <property type="entry name" value="AAA"/>
    <property type="match status" value="2"/>
</dbReference>
<evidence type="ECO:0000256" key="4">
    <source>
        <dbReference type="ARBA" id="ARBA00022737"/>
    </source>
</evidence>
<dbReference type="Pfam" id="PF17755">
    <property type="entry name" value="UvrA_DNA-bind"/>
    <property type="match status" value="1"/>
</dbReference>
<comment type="function">
    <text evidence="17">The UvrABC repair system catalyzes the recognition and processing of DNA lesions. UvrA is an ATPase and a DNA-binding protein. A damage recognition complex composed of 2 UvrA and 2 UvrB subunits scans DNA for abnormalities. When the presence of a lesion has been verified by UvrB, the UvrA molecules dissociate.</text>
</comment>
<proteinExistence type="inferred from homology"/>
<dbReference type="InterPro" id="IPR041552">
    <property type="entry name" value="UvrA_DNA-bd"/>
</dbReference>
<keyword evidence="20" id="KW-1185">Reference proteome</keyword>
<dbReference type="InterPro" id="IPR003593">
    <property type="entry name" value="AAA+_ATPase"/>
</dbReference>
<keyword evidence="13 17" id="KW-0234">DNA repair</keyword>
<dbReference type="InterPro" id="IPR003439">
    <property type="entry name" value="ABC_transporter-like_ATP-bd"/>
</dbReference>
<dbReference type="InterPro" id="IPR041102">
    <property type="entry name" value="UvrA_inter"/>
</dbReference>
<organism evidence="19 20">
    <name type="scientific">Bacillus paralicheniformis</name>
    <dbReference type="NCBI Taxonomy" id="1648923"/>
    <lineage>
        <taxon>Bacteria</taxon>
        <taxon>Bacillati</taxon>
        <taxon>Bacillota</taxon>
        <taxon>Bacilli</taxon>
        <taxon>Bacillales</taxon>
        <taxon>Bacillaceae</taxon>
        <taxon>Bacillus</taxon>
    </lineage>
</organism>
<evidence type="ECO:0000256" key="3">
    <source>
        <dbReference type="ARBA" id="ARBA00022723"/>
    </source>
</evidence>
<evidence type="ECO:0000256" key="8">
    <source>
        <dbReference type="ARBA" id="ARBA00022771"/>
    </source>
</evidence>
<evidence type="ECO:0000256" key="10">
    <source>
        <dbReference type="ARBA" id="ARBA00022840"/>
    </source>
</evidence>
<feature type="binding site" evidence="17">
    <location>
        <begin position="33"/>
        <end position="40"/>
    </location>
    <ligand>
        <name>ATP</name>
        <dbReference type="ChEBI" id="CHEBI:30616"/>
    </ligand>
</feature>
<evidence type="ECO:0000259" key="18">
    <source>
        <dbReference type="PROSITE" id="PS50893"/>
    </source>
</evidence>
<dbReference type="RefSeq" id="WP_025810714.1">
    <property type="nucleotide sequence ID" value="NZ_CABJBE010000002.1"/>
</dbReference>
<dbReference type="SUPFAM" id="SSF52540">
    <property type="entry name" value="P-loop containing nucleoside triphosphate hydrolases"/>
    <property type="match status" value="2"/>
</dbReference>
<keyword evidence="5 17" id="KW-0547">Nucleotide-binding</keyword>
<evidence type="ECO:0000256" key="9">
    <source>
        <dbReference type="ARBA" id="ARBA00022833"/>
    </source>
</evidence>
<dbReference type="PANTHER" id="PTHR43152">
    <property type="entry name" value="UVRABC SYSTEM PROTEIN A"/>
    <property type="match status" value="1"/>
</dbReference>
<evidence type="ECO:0000256" key="1">
    <source>
        <dbReference type="ARBA" id="ARBA00004496"/>
    </source>
</evidence>
<dbReference type="NCBIfam" id="TIGR00630">
    <property type="entry name" value="uvra"/>
    <property type="match status" value="1"/>
</dbReference>
<dbReference type="EMBL" id="NILF01000062">
    <property type="protein sequence ID" value="TWL34771.1"/>
    <property type="molecule type" value="Genomic_DNA"/>
</dbReference>
<dbReference type="InterPro" id="IPR013815">
    <property type="entry name" value="ATP_grasp_subdomain_1"/>
</dbReference>
<dbReference type="Pfam" id="PF17760">
    <property type="entry name" value="UvrA_inter"/>
    <property type="match status" value="1"/>
</dbReference>
<sequence length="957" mass="106726">MATKRIEVKGARAHNLKNIDVSIPRDQLVVLTGLSGSGKSSLAFDTIYAEGQRRYVESLSAYARQFLGQMDKPDVDAIEGLSPAISIDQKTTSRNPRSTVGTVTEIYDYLRLLFARIGKPVCPVHGIEITSQTIEQMTDRILEYPERTKIQVLAPIVSGRKGSHVKVLDQIRKQGYVRVRIDGEMNDLSEDIELEKNKKHSIEVVVDRIVIKEGVTARLTDSLETSLRLGEGRVIIDVIGQEELLFSEHHACPHCGFSIGELEPRMFSFNSPFGACPSCDGLGSKLEVDVELVIPNDELSLKENAIAPWEPQSSQYYPKLLEAVCSHYGIDMDVPVGELPKHQLEKILYGSGDEQIYFRYENDFGQVRENYIEFEGVIRNIERRYKETSSDYVRELMEKYMANQPCPSCKGYRLKKESLAVLINGLHIGKITEMSVSNALQFFRELELSEKDMKIANLILREIEERLGFLNNVGLDYLTLSRAAGTLSGGEAQRIRLATQIGSRLTGVLYILDEPSIGLHQRDNDRLIDTLKNMRDIGNTLIVVEHDEDTMLAADYLIDIGPGAGVHGGEVISAGTPEEVMNDDQSLTGQYLSGKKFIPLPAERRKPDNRFIEVKGAKENNLKNVSVKFPLGVFTAVTGVSGSGKSTLVNEILHKTLAQKLHRAKAKPGEYKEIKGIEHLDKVIDIDQSPIGRTPRSNPATYTGVFDDIRDVFAQTNEAKVRGYKKGRFSFNVKGGRCEACKGDGIIKIEMHFLPDVYVPCEVCHGKRYNRETLQVTYKGKNISDVLEMTVENAVQFFENIPKIKRKLQTLYDVGLGYITLGQPATTLSGGEAQRVKLASELHRRSTGRSLYILDEPTTGLHVDDIARLLAVLQRLVDNGDTVLVIEHNLDIIKAADYLIDLGPEGGDGGGTIVASGPPEEVMKVEGSYTGHYLKPIIERDKNRMKKRLQEKEAVRP</sequence>
<dbReference type="PROSITE" id="PS00211">
    <property type="entry name" value="ABC_TRANSPORTER_1"/>
    <property type="match status" value="2"/>
</dbReference>
<reference evidence="19 20" key="1">
    <citation type="submission" date="2019-06" db="EMBL/GenBank/DDBJ databases">
        <title>Genome sequence analysis of &gt;100 Bacillus licheniformis strains suggests intrinsic resistance to this species.</title>
        <authorList>
            <person name="Wels M."/>
            <person name="Siezen R.J."/>
            <person name="Johansen E."/>
            <person name="Stuer-Lauridsen B."/>
            <person name="Bjerre K."/>
            <person name="Nielsen B.K.K."/>
        </authorList>
    </citation>
    <scope>NUCLEOTIDE SEQUENCE [LARGE SCALE GENOMIC DNA]</scope>
    <source>
        <strain evidence="19 20">BAC-15381</strain>
    </source>
</reference>
<protein>
    <recommendedName>
        <fullName evidence="15 17">UvrABC system protein A</fullName>
        <shortName evidence="17">UvrA protein</shortName>
    </recommendedName>
    <alternativeName>
        <fullName evidence="16 17">Excinuclease ABC subunit A</fullName>
    </alternativeName>
</protein>
<evidence type="ECO:0000256" key="11">
    <source>
        <dbReference type="ARBA" id="ARBA00022881"/>
    </source>
</evidence>
<gene>
    <name evidence="17" type="primary">uvrA</name>
    <name evidence="19" type="ORF">CHCC15381_3214</name>
</gene>
<dbReference type="NCBIfam" id="NF001503">
    <property type="entry name" value="PRK00349.1"/>
    <property type="match status" value="1"/>
</dbReference>
<dbReference type="HAMAP" id="MF_00205">
    <property type="entry name" value="UvrA"/>
    <property type="match status" value="1"/>
</dbReference>
<dbReference type="Gene3D" id="3.30.1490.20">
    <property type="entry name" value="ATP-grasp fold, A domain"/>
    <property type="match status" value="1"/>
</dbReference>
<dbReference type="InterPro" id="IPR027417">
    <property type="entry name" value="P-loop_NTPase"/>
</dbReference>
<feature type="domain" description="ABC transporter" evidence="18">
    <location>
        <begin position="604"/>
        <end position="935"/>
    </location>
</feature>
<keyword evidence="6 17" id="KW-0227">DNA damage</keyword>
<comment type="subcellular location">
    <subcellularLocation>
        <location evidence="1 17">Cytoplasm</location>
    </subcellularLocation>
</comment>
<evidence type="ECO:0000256" key="17">
    <source>
        <dbReference type="HAMAP-Rule" id="MF_00205"/>
    </source>
</evidence>
<dbReference type="InterPro" id="IPR017871">
    <property type="entry name" value="ABC_transporter-like_CS"/>
</dbReference>
<evidence type="ECO:0000256" key="7">
    <source>
        <dbReference type="ARBA" id="ARBA00022769"/>
    </source>
</evidence>
<dbReference type="Gene3D" id="1.10.8.280">
    <property type="entry name" value="ABC transporter ATPase domain-like"/>
    <property type="match status" value="1"/>
</dbReference>
<feature type="zinc finger region" description="C4-type" evidence="17">
    <location>
        <begin position="738"/>
        <end position="764"/>
    </location>
</feature>
<keyword evidence="9 17" id="KW-0862">Zinc</keyword>
<evidence type="ECO:0000256" key="6">
    <source>
        <dbReference type="ARBA" id="ARBA00022763"/>
    </source>
</evidence>
<name>A0ABY3FRP3_9BACI</name>
<evidence type="ECO:0000256" key="15">
    <source>
        <dbReference type="ARBA" id="ARBA00039316"/>
    </source>
</evidence>
<comment type="caution">
    <text evidence="19">The sequence shown here is derived from an EMBL/GenBank/DDBJ whole genome shotgun (WGS) entry which is preliminary data.</text>
</comment>
<dbReference type="Proteomes" id="UP000429980">
    <property type="component" value="Unassembled WGS sequence"/>
</dbReference>
<keyword evidence="7 17" id="KW-0228">DNA excision</keyword>
<feature type="binding site" evidence="17">
    <location>
        <begin position="639"/>
        <end position="646"/>
    </location>
    <ligand>
        <name>ATP</name>
        <dbReference type="ChEBI" id="CHEBI:30616"/>
    </ligand>
</feature>
<comment type="subunit">
    <text evidence="17">Forms a heterotetramer with UvrB during the search for lesions.</text>
</comment>
<dbReference type="InterPro" id="IPR004602">
    <property type="entry name" value="UvrA"/>
</dbReference>
<keyword evidence="12 17" id="KW-0238">DNA-binding</keyword>
<evidence type="ECO:0000256" key="2">
    <source>
        <dbReference type="ARBA" id="ARBA00022490"/>
    </source>
</evidence>
<evidence type="ECO:0000256" key="14">
    <source>
        <dbReference type="ARBA" id="ARBA00038000"/>
    </source>
</evidence>
<accession>A0ABY3FRP3</accession>
<dbReference type="CDD" id="cd03270">
    <property type="entry name" value="ABC_UvrA_I"/>
    <property type="match status" value="1"/>
</dbReference>
<evidence type="ECO:0000256" key="13">
    <source>
        <dbReference type="ARBA" id="ARBA00023204"/>
    </source>
</evidence>
<dbReference type="CDD" id="cd03271">
    <property type="entry name" value="ABC_UvrA_II"/>
    <property type="match status" value="1"/>
</dbReference>
<evidence type="ECO:0000256" key="16">
    <source>
        <dbReference type="ARBA" id="ARBA00042156"/>
    </source>
</evidence>
<keyword evidence="11 17" id="KW-0267">Excision nuclease</keyword>
<keyword evidence="10 17" id="KW-0067">ATP-binding</keyword>
<dbReference type="Gene3D" id="3.40.50.300">
    <property type="entry name" value="P-loop containing nucleotide triphosphate hydrolases"/>
    <property type="match status" value="2"/>
</dbReference>
<dbReference type="Gene3D" id="1.20.1580.10">
    <property type="entry name" value="ABC transporter ATPase like domain"/>
    <property type="match status" value="2"/>
</dbReference>
<keyword evidence="17" id="KW-0742">SOS response</keyword>
<feature type="zinc finger region" description="C4-type" evidence="17">
    <location>
        <begin position="252"/>
        <end position="279"/>
    </location>
</feature>
<dbReference type="PANTHER" id="PTHR43152:SF3">
    <property type="entry name" value="UVRABC SYSTEM PROTEIN A"/>
    <property type="match status" value="1"/>
</dbReference>
<keyword evidence="3 17" id="KW-0479">Metal-binding</keyword>
<keyword evidence="8 17" id="KW-0863">Zinc-finger</keyword>